<dbReference type="SUPFAM" id="SSF52374">
    <property type="entry name" value="Nucleotidylyl transferase"/>
    <property type="match status" value="1"/>
</dbReference>
<keyword evidence="10" id="KW-0862">Zinc</keyword>
<evidence type="ECO:0000256" key="7">
    <source>
        <dbReference type="ARBA" id="ARBA00023146"/>
    </source>
</evidence>
<evidence type="ECO:0000256" key="5">
    <source>
        <dbReference type="ARBA" id="ARBA00022840"/>
    </source>
</evidence>
<feature type="short sequence motif" description="'KMSKS' region" evidence="10">
    <location>
        <begin position="603"/>
        <end position="607"/>
    </location>
</feature>
<organism evidence="11 12">
    <name type="scientific">Thermosulfuriphilus ammonigenes</name>
    <dbReference type="NCBI Taxonomy" id="1936021"/>
    <lineage>
        <taxon>Bacteria</taxon>
        <taxon>Pseudomonadati</taxon>
        <taxon>Thermodesulfobacteriota</taxon>
        <taxon>Thermodesulfobacteria</taxon>
        <taxon>Thermodesulfobacteriales</taxon>
        <taxon>Thermodesulfobacteriaceae</taxon>
        <taxon>Thermosulfuriphilus</taxon>
    </lineage>
</organism>
<keyword evidence="7 10" id="KW-0030">Aminoacyl-tRNA synthetase</keyword>
<dbReference type="KEGG" id="tav:G4V39_01850"/>
<dbReference type="InterPro" id="IPR009080">
    <property type="entry name" value="tRNAsynth_Ia_anticodon-bd"/>
</dbReference>
<name>A0A6G7PU93_9BACT</name>
<evidence type="ECO:0000313" key="11">
    <source>
        <dbReference type="EMBL" id="QIJ71091.1"/>
    </source>
</evidence>
<dbReference type="AlphaFoldDB" id="A0A6G7PU93"/>
<feature type="binding site" evidence="10">
    <location>
        <position position="906"/>
    </location>
    <ligand>
        <name>Zn(2+)</name>
        <dbReference type="ChEBI" id="CHEBI:29105"/>
    </ligand>
</feature>
<dbReference type="SUPFAM" id="SSF50677">
    <property type="entry name" value="ValRS/IleRS/LeuRS editing domain"/>
    <property type="match status" value="1"/>
</dbReference>
<dbReference type="GO" id="GO:0006428">
    <property type="term" value="P:isoleucyl-tRNA aminoacylation"/>
    <property type="evidence" value="ECO:0007669"/>
    <property type="project" value="UniProtKB-UniRule"/>
</dbReference>
<dbReference type="InterPro" id="IPR013155">
    <property type="entry name" value="M/V/L/I-tRNA-synth_anticd-bd"/>
</dbReference>
<accession>A0A6G7PU93</accession>
<evidence type="ECO:0000313" key="12">
    <source>
        <dbReference type="Proteomes" id="UP000502179"/>
    </source>
</evidence>
<dbReference type="PROSITE" id="PS00178">
    <property type="entry name" value="AA_TRNA_LIGASE_I"/>
    <property type="match status" value="1"/>
</dbReference>
<dbReference type="SUPFAM" id="SSF47323">
    <property type="entry name" value="Anticodon-binding domain of a subclass of class I aminoacyl-tRNA synthetases"/>
    <property type="match status" value="1"/>
</dbReference>
<dbReference type="InterPro" id="IPR023585">
    <property type="entry name" value="Ile-tRNA-ligase_type1"/>
</dbReference>
<dbReference type="GO" id="GO:0002161">
    <property type="term" value="F:aminoacyl-tRNA deacylase activity"/>
    <property type="evidence" value="ECO:0007669"/>
    <property type="project" value="InterPro"/>
</dbReference>
<dbReference type="PANTHER" id="PTHR42765">
    <property type="entry name" value="SOLEUCYL-TRNA SYNTHETASE"/>
    <property type="match status" value="1"/>
</dbReference>
<dbReference type="Gene3D" id="1.10.730.20">
    <property type="match status" value="1"/>
</dbReference>
<dbReference type="GO" id="GO:0008270">
    <property type="term" value="F:zinc ion binding"/>
    <property type="evidence" value="ECO:0007669"/>
    <property type="project" value="UniProtKB-UniRule"/>
</dbReference>
<evidence type="ECO:0000256" key="2">
    <source>
        <dbReference type="ARBA" id="ARBA00022490"/>
    </source>
</evidence>
<comment type="domain">
    <text evidence="10">IleRS has two distinct active sites: one for aminoacylation and one for editing. The misactivated valine is translocated from the active site to the editing site, which sterically excludes the correctly activated isoleucine. The single editing site contains two valyl binding pockets, one specific for each substrate (Val-AMP or Val-tRNA(Ile)).</text>
</comment>
<dbReference type="InterPro" id="IPR014729">
    <property type="entry name" value="Rossmann-like_a/b/a_fold"/>
</dbReference>
<dbReference type="Gene3D" id="3.90.740.10">
    <property type="entry name" value="Valyl/Leucyl/Isoleucyl-tRNA synthetase, editing domain"/>
    <property type="match status" value="1"/>
</dbReference>
<dbReference type="CDD" id="cd00818">
    <property type="entry name" value="IleRS_core"/>
    <property type="match status" value="1"/>
</dbReference>
<dbReference type="InterPro" id="IPR009008">
    <property type="entry name" value="Val/Leu/Ile-tRNA-synth_edit"/>
</dbReference>
<dbReference type="GO" id="GO:0005524">
    <property type="term" value="F:ATP binding"/>
    <property type="evidence" value="ECO:0007669"/>
    <property type="project" value="UniProtKB-UniRule"/>
</dbReference>
<keyword evidence="3 10" id="KW-0436">Ligase</keyword>
<keyword evidence="6 10" id="KW-0648">Protein biosynthesis</keyword>
<feature type="binding site" evidence="10">
    <location>
        <position position="606"/>
    </location>
    <ligand>
        <name>ATP</name>
        <dbReference type="ChEBI" id="CHEBI:30616"/>
    </ligand>
</feature>
<dbReference type="InterPro" id="IPR033708">
    <property type="entry name" value="Anticodon_Ile_BEm"/>
</dbReference>
<feature type="binding site" evidence="10">
    <location>
        <position position="562"/>
    </location>
    <ligand>
        <name>L-isoleucyl-5'-AMP</name>
        <dbReference type="ChEBI" id="CHEBI:178002"/>
    </ligand>
</feature>
<dbReference type="InterPro" id="IPR001412">
    <property type="entry name" value="aa-tRNA-synth_I_CS"/>
</dbReference>
<comment type="cofactor">
    <cofactor evidence="10">
        <name>Zn(2+)</name>
        <dbReference type="ChEBI" id="CHEBI:29105"/>
    </cofactor>
    <text evidence="10">Binds 1 zinc ion per subunit.</text>
</comment>
<keyword evidence="2 10" id="KW-0963">Cytoplasm</keyword>
<dbReference type="FunFam" id="3.40.50.620:FF:000152">
    <property type="entry name" value="Isoleucine--tRNA ligase"/>
    <property type="match status" value="1"/>
</dbReference>
<dbReference type="GO" id="GO:0000049">
    <property type="term" value="F:tRNA binding"/>
    <property type="evidence" value="ECO:0007669"/>
    <property type="project" value="InterPro"/>
</dbReference>
<dbReference type="Pfam" id="PF08264">
    <property type="entry name" value="Anticodon_1"/>
    <property type="match status" value="1"/>
</dbReference>
<dbReference type="EMBL" id="CP048877">
    <property type="protein sequence ID" value="QIJ71091.1"/>
    <property type="molecule type" value="Genomic_DNA"/>
</dbReference>
<evidence type="ECO:0000256" key="10">
    <source>
        <dbReference type="HAMAP-Rule" id="MF_02002"/>
    </source>
</evidence>
<evidence type="ECO:0000256" key="3">
    <source>
        <dbReference type="ARBA" id="ARBA00022598"/>
    </source>
</evidence>
<evidence type="ECO:0000256" key="4">
    <source>
        <dbReference type="ARBA" id="ARBA00022741"/>
    </source>
</evidence>
<evidence type="ECO:0000256" key="8">
    <source>
        <dbReference type="ARBA" id="ARBA00025217"/>
    </source>
</evidence>
<feature type="binding site" evidence="10">
    <location>
        <position position="909"/>
    </location>
    <ligand>
        <name>Zn(2+)</name>
        <dbReference type="ChEBI" id="CHEBI:29105"/>
    </ligand>
</feature>
<dbReference type="HAMAP" id="MF_02002">
    <property type="entry name" value="Ile_tRNA_synth_type1"/>
    <property type="match status" value="1"/>
</dbReference>
<comment type="function">
    <text evidence="8 10">Catalyzes the attachment of isoleucine to tRNA(Ile). As IleRS can inadvertently accommodate and process structurally similar amino acids such as valine, to avoid such errors it has two additional distinct tRNA(Ile)-dependent editing activities. One activity is designated as 'pretransfer' editing and involves the hydrolysis of activated Val-AMP. The other activity is designated 'posttransfer' editing and involves deacylation of mischarged Val-tRNA(Ile).</text>
</comment>
<comment type="catalytic activity">
    <reaction evidence="9 10">
        <text>tRNA(Ile) + L-isoleucine + ATP = L-isoleucyl-tRNA(Ile) + AMP + diphosphate</text>
        <dbReference type="Rhea" id="RHEA:11060"/>
        <dbReference type="Rhea" id="RHEA-COMP:9666"/>
        <dbReference type="Rhea" id="RHEA-COMP:9695"/>
        <dbReference type="ChEBI" id="CHEBI:30616"/>
        <dbReference type="ChEBI" id="CHEBI:33019"/>
        <dbReference type="ChEBI" id="CHEBI:58045"/>
        <dbReference type="ChEBI" id="CHEBI:78442"/>
        <dbReference type="ChEBI" id="CHEBI:78528"/>
        <dbReference type="ChEBI" id="CHEBI:456215"/>
        <dbReference type="EC" id="6.1.1.5"/>
    </reaction>
</comment>
<reference evidence="11 12" key="1">
    <citation type="submission" date="2020-02" db="EMBL/GenBank/DDBJ databases">
        <title>Genome analysis of Thermosulfuriphilus ammonigenes ST65T, an anaerobic thermophilic chemolithoautotrophic bacterium isolated from a deep-sea hydrothermal vent.</title>
        <authorList>
            <person name="Slobodkina G."/>
            <person name="Allioux M."/>
            <person name="Merkel A."/>
            <person name="Alain K."/>
            <person name="Jebbar M."/>
            <person name="Slobodkin A."/>
        </authorList>
    </citation>
    <scope>NUCLEOTIDE SEQUENCE [LARGE SCALE GENOMIC DNA]</scope>
    <source>
        <strain evidence="11 12">ST65</strain>
    </source>
</reference>
<protein>
    <recommendedName>
        <fullName evidence="10">Isoleucine--tRNA ligase</fullName>
        <ecNumber evidence="10">6.1.1.5</ecNumber>
    </recommendedName>
    <alternativeName>
        <fullName evidence="10">Isoleucyl-tRNA synthetase</fullName>
        <shortName evidence="10">IleRS</shortName>
    </alternativeName>
</protein>
<feature type="binding site" evidence="10">
    <location>
        <position position="926"/>
    </location>
    <ligand>
        <name>Zn(2+)</name>
        <dbReference type="ChEBI" id="CHEBI:29105"/>
    </ligand>
</feature>
<sequence length="945" mass="108900">MPDWRETLNLPKTKFPMKANLAQREPEILRRWYEEGLYQKMLEAGRGRPRFTLHDGPPYANGHIHMGTALNKVLKDFILKSRRMLGFVCPYVPGWDCHGLPIEHNVEKELKGRKKELSVVEIRERCRAYAQRFIDIQRQEFQRLGVIGDWERPYLTMTPDYEAVIAREFLAFFHQGNVYRRKKPVYWCPSCVTALAEAEVEYYPHRSPSITVRFPVTEDVVSALPLLRGKRASVLIWTTTPWTLPANLAVALNPDFDYVVLRVGEEYFILAEGRVLSLVSQLGVSDYEIVEKFSPSLLEGRHLRHPFYDRDSLIILADYVTLEAGTGCVHIAPGHGDEDYQSGLSYGLEVYCPVDEVGRFRQDLPLFGGDFVFEANEKIIAHLKETGALVHWEEIEHSYPHCWRCKRPVIYRATEQWFISLDVGGLREKALSWIDKVRWIPSWGRDRIHNMVASRPDWCISRQRAWGVPICVFLCEECGEPLKDEKVSQKVVSIFEQEGADAWFKHPPEVFLPAGARCPHCGATSFRKETDILDVWFDSGVSWAAVLEPREDHDYPAHLYLEGSDQHRGWFQSSLICSVGTRGKAPYQAVLTHGFVVDEQGRKMSKSLGNVIRPEEIIKKYGAEILRLWVAAEDYRDDIKIGKEILDRLVEAYRKIRNTARFILGNLYDFDPRKHALAPEEMPEFDRLMLYRLSGLISRVRQAYEGYNFHLVYHRIHQFCVVDLSATYIDIMRDTLYCEAPDSRARRAAQTVLYQSLLAITKLMAPVLSFTAEEIWGYLPGDDREPSVHLTTFPEPPLASLPEDFLQKWERLFELRSEITRALERARKEAKIIRNALEAELVFSAEGDLAPFVRENLDTLRHLAIVSSVKWQEDGVLEASQGELLYRSEEVPGLSILVRHAPGRKCERCWTWSEDVGTFADQPTLCRRCYEVVSRVWSDVVSASS</sequence>
<dbReference type="CDD" id="cd07960">
    <property type="entry name" value="Anticodon_Ia_Ile_BEm"/>
    <property type="match status" value="1"/>
</dbReference>
<dbReference type="PRINTS" id="PR00984">
    <property type="entry name" value="TRNASYNTHILE"/>
</dbReference>
<dbReference type="GO" id="GO:0004822">
    <property type="term" value="F:isoleucine-tRNA ligase activity"/>
    <property type="evidence" value="ECO:0007669"/>
    <property type="project" value="UniProtKB-UniRule"/>
</dbReference>
<evidence type="ECO:0000256" key="9">
    <source>
        <dbReference type="ARBA" id="ARBA00048359"/>
    </source>
</evidence>
<keyword evidence="12" id="KW-1185">Reference proteome</keyword>
<keyword evidence="5 10" id="KW-0067">ATP-binding</keyword>
<proteinExistence type="inferred from homology"/>
<keyword evidence="10" id="KW-0479">Metal-binding</keyword>
<gene>
    <name evidence="10 11" type="primary">ileS</name>
    <name evidence="11" type="ORF">G4V39_01850</name>
</gene>
<dbReference type="Proteomes" id="UP000502179">
    <property type="component" value="Chromosome"/>
</dbReference>
<dbReference type="EC" id="6.1.1.5" evidence="10"/>
<evidence type="ECO:0000256" key="1">
    <source>
        <dbReference type="ARBA" id="ARBA00006887"/>
    </source>
</evidence>
<dbReference type="Gene3D" id="3.40.50.620">
    <property type="entry name" value="HUPs"/>
    <property type="match status" value="2"/>
</dbReference>
<dbReference type="InterPro" id="IPR050081">
    <property type="entry name" value="Ile-tRNA_ligase"/>
</dbReference>
<dbReference type="NCBIfam" id="TIGR00392">
    <property type="entry name" value="ileS"/>
    <property type="match status" value="1"/>
</dbReference>
<dbReference type="GO" id="GO:0005829">
    <property type="term" value="C:cytosol"/>
    <property type="evidence" value="ECO:0007669"/>
    <property type="project" value="TreeGrafter"/>
</dbReference>
<comment type="subcellular location">
    <subcellularLocation>
        <location evidence="10">Cytoplasm</location>
    </subcellularLocation>
</comment>
<comment type="subunit">
    <text evidence="10">Monomer.</text>
</comment>
<feature type="short sequence motif" description="'HIGH' region" evidence="10">
    <location>
        <begin position="58"/>
        <end position="68"/>
    </location>
</feature>
<keyword evidence="4 10" id="KW-0547">Nucleotide-binding</keyword>
<feature type="binding site" evidence="10">
    <location>
        <position position="929"/>
    </location>
    <ligand>
        <name>Zn(2+)</name>
        <dbReference type="ChEBI" id="CHEBI:29105"/>
    </ligand>
</feature>
<dbReference type="PANTHER" id="PTHR42765:SF1">
    <property type="entry name" value="ISOLEUCINE--TRNA LIGASE, MITOCHONDRIAL"/>
    <property type="match status" value="1"/>
</dbReference>
<dbReference type="RefSeq" id="WP_166031313.1">
    <property type="nucleotide sequence ID" value="NZ_CP048877.1"/>
</dbReference>
<evidence type="ECO:0000256" key="6">
    <source>
        <dbReference type="ARBA" id="ARBA00022917"/>
    </source>
</evidence>
<comment type="similarity">
    <text evidence="1 10">Belongs to the class-I aminoacyl-tRNA synthetase family. IleS type 1 subfamily.</text>
</comment>
<dbReference type="InterPro" id="IPR002300">
    <property type="entry name" value="aa-tRNA-synth_Ia"/>
</dbReference>
<dbReference type="Gene3D" id="1.10.10.830">
    <property type="entry name" value="Ile-tRNA synthetase CP2 domain-like"/>
    <property type="match status" value="1"/>
</dbReference>
<dbReference type="Pfam" id="PF00133">
    <property type="entry name" value="tRNA-synt_1"/>
    <property type="match status" value="1"/>
</dbReference>
<dbReference type="InterPro" id="IPR002301">
    <property type="entry name" value="Ile-tRNA-ligase"/>
</dbReference>